<dbReference type="KEGG" id="mpd:MCP_1073"/>
<dbReference type="Pfam" id="PF01656">
    <property type="entry name" value="CbiA"/>
    <property type="match status" value="1"/>
</dbReference>
<accession>D1YXH3</accession>
<dbReference type="GO" id="GO:0009898">
    <property type="term" value="C:cytoplasmic side of plasma membrane"/>
    <property type="evidence" value="ECO:0007669"/>
    <property type="project" value="TreeGrafter"/>
</dbReference>
<dbReference type="Gene3D" id="3.40.50.300">
    <property type="entry name" value="P-loop containing nucleotide triphosphate hydrolases"/>
    <property type="match status" value="1"/>
</dbReference>
<name>D1YXH3_METPS</name>
<dbReference type="InParanoid" id="D1YXH3"/>
<dbReference type="InterPro" id="IPR027417">
    <property type="entry name" value="P-loop_NTPase"/>
</dbReference>
<evidence type="ECO:0000256" key="1">
    <source>
        <dbReference type="ARBA" id="ARBA00022741"/>
    </source>
</evidence>
<protein>
    <submittedName>
        <fullName evidence="4">Carbon monoxide dehydrogenase accessory protein</fullName>
    </submittedName>
</protein>
<feature type="domain" description="CobQ/CobB/MinD/ParA nucleotide binding" evidence="3">
    <location>
        <begin position="4"/>
        <end position="231"/>
    </location>
</feature>
<proteinExistence type="predicted"/>
<keyword evidence="5" id="KW-1185">Reference proteome</keyword>
<dbReference type="InterPro" id="IPR002586">
    <property type="entry name" value="CobQ/CobB/MinD/ParA_Nub-bd_dom"/>
</dbReference>
<dbReference type="eggNOG" id="arCOG00588">
    <property type="taxonomic scope" value="Archaea"/>
</dbReference>
<dbReference type="Proteomes" id="UP000001882">
    <property type="component" value="Chromosome"/>
</dbReference>
<reference evidence="4 5" key="2">
    <citation type="journal article" date="2008" name="Int. J. Syst. Evol. Microbiol.">
        <title>Methanocella paludicola gen. nov., sp. nov., a methane-producing archaeon, the first isolate of the lineage 'Rice Cluster I', and proposal of the new archaeal order Methanocellales ord. nov.</title>
        <authorList>
            <person name="Sakai S."/>
            <person name="Imachi H."/>
            <person name="Hanada S."/>
            <person name="Ohashi A."/>
            <person name="Harada H."/>
            <person name="Kamagata Y."/>
        </authorList>
    </citation>
    <scope>NUCLEOTIDE SEQUENCE [LARGE SCALE GENOMIC DNA]</scope>
    <source>
        <strain evidence="5">DSM 17711 / JCM 13418 / NBRC 101707 / SANAE</strain>
    </source>
</reference>
<keyword evidence="2" id="KW-0067">ATP-binding</keyword>
<evidence type="ECO:0000313" key="4">
    <source>
        <dbReference type="EMBL" id="BAI61145.1"/>
    </source>
</evidence>
<evidence type="ECO:0000256" key="2">
    <source>
        <dbReference type="ARBA" id="ARBA00022840"/>
    </source>
</evidence>
<dbReference type="PANTHER" id="PTHR43384:SF3">
    <property type="entry name" value="AAA+ ATPASE DOMAIN-CONTAINING PROTEIN"/>
    <property type="match status" value="1"/>
</dbReference>
<dbReference type="FunFam" id="3.40.50.300:FF:001573">
    <property type="entry name" value="Carbon monoxide dehydrogenase accessory protein CooC"/>
    <property type="match status" value="1"/>
</dbReference>
<gene>
    <name evidence="4" type="ordered locus">MCP_1073</name>
</gene>
<dbReference type="EMBL" id="AP011532">
    <property type="protein sequence ID" value="BAI61145.1"/>
    <property type="molecule type" value="Genomic_DNA"/>
</dbReference>
<evidence type="ECO:0000259" key="3">
    <source>
        <dbReference type="Pfam" id="PF01656"/>
    </source>
</evidence>
<dbReference type="PANTHER" id="PTHR43384">
    <property type="entry name" value="SEPTUM SITE-DETERMINING PROTEIN MIND HOMOLOG, CHLOROPLASTIC-RELATED"/>
    <property type="match status" value="1"/>
</dbReference>
<dbReference type="InterPro" id="IPR050625">
    <property type="entry name" value="ParA/MinD_ATPase"/>
</dbReference>
<dbReference type="PIRSF" id="PIRSF005647">
    <property type="entry name" value="CooC"/>
    <property type="match status" value="1"/>
</dbReference>
<dbReference type="GeneID" id="8681085"/>
<keyword evidence="1" id="KW-0547">Nucleotide-binding</keyword>
<dbReference type="GO" id="GO:0016887">
    <property type="term" value="F:ATP hydrolysis activity"/>
    <property type="evidence" value="ECO:0007669"/>
    <property type="project" value="TreeGrafter"/>
</dbReference>
<sequence length="248" mass="27071">MKIAVCGKGGSGKSTISALLARAMAARGHNVLVVDLDESNYGLHRQLGMEAPADFIGYFGGKEAATKKIVEYYQDRTKEPFDMKWSIATLPSGYVVVKCGIRLLSIGKIHDFGEGCACTMGSLSELLFKNLVLDENDVVIADTEAGVEHLGRGIEAGFDHIMVVVDPSYESLRLSRKIEAMVGNNGAKVHFVLNKMDEEIQKLVLGWFEGKSVAAVIPEDRGLFRATLEGRELDMEIPAIRCLADSLY</sequence>
<dbReference type="OrthoDB" id="31168at2157"/>
<dbReference type="GO" id="GO:0005524">
    <property type="term" value="F:ATP binding"/>
    <property type="evidence" value="ECO:0007669"/>
    <property type="project" value="UniProtKB-KW"/>
</dbReference>
<dbReference type="InterPro" id="IPR014433">
    <property type="entry name" value="CooC"/>
</dbReference>
<reference evidence="5" key="3">
    <citation type="journal article" date="2011" name="PLoS ONE">
        <title>Genome sequence of a mesophilic hydrogenotrophic methanogen Methanocella paludicola, the first cultivated representative of the order Methanocellales.</title>
        <authorList>
            <person name="Sakai S."/>
            <person name="Takaki Y."/>
            <person name="Shimamura S."/>
            <person name="Sekine M."/>
            <person name="Tajima T."/>
            <person name="Kosugi H."/>
            <person name="Ichikawa N."/>
            <person name="Tasumi E."/>
            <person name="Hiraki A.T."/>
            <person name="Shimizu A."/>
            <person name="Kato Y."/>
            <person name="Nishiko R."/>
            <person name="Mori K."/>
            <person name="Fujita N."/>
            <person name="Imachi H."/>
            <person name="Takai K."/>
        </authorList>
    </citation>
    <scope>NUCLEOTIDE SEQUENCE [LARGE SCALE GENOMIC DNA]</scope>
    <source>
        <strain evidence="5">DSM 17711 / JCM 13418 / NBRC 101707 / SANAE</strain>
    </source>
</reference>
<reference evidence="4 5" key="1">
    <citation type="journal article" date="2007" name="Appl. Environ. Microbiol.">
        <title>Isolation of key methanogens for global methane emission from rice paddy fields: a novel isolate affiliated with the clone cluster rice cluster I.</title>
        <authorList>
            <person name="Sakai S."/>
            <person name="Imachi H."/>
            <person name="Sekiguchi Y."/>
            <person name="Ohashi A."/>
            <person name="Harada H."/>
            <person name="Kamagata Y."/>
        </authorList>
    </citation>
    <scope>NUCLEOTIDE SEQUENCE [LARGE SCALE GENOMIC DNA]</scope>
    <source>
        <strain evidence="5">DSM 17711 / JCM 13418 / NBRC 101707 / SANAE</strain>
    </source>
</reference>
<dbReference type="GO" id="GO:0005829">
    <property type="term" value="C:cytosol"/>
    <property type="evidence" value="ECO:0007669"/>
    <property type="project" value="TreeGrafter"/>
</dbReference>
<dbReference type="PATRIC" id="fig|304371.9.peg.1104"/>
<dbReference type="STRING" id="304371.MCP_1073"/>
<dbReference type="RefSeq" id="WP_012899824.1">
    <property type="nucleotide sequence ID" value="NC_013665.1"/>
</dbReference>
<dbReference type="SUPFAM" id="SSF52540">
    <property type="entry name" value="P-loop containing nucleoside triphosphate hydrolases"/>
    <property type="match status" value="1"/>
</dbReference>
<organism evidence="4 5">
    <name type="scientific">Methanocella paludicola (strain DSM 17711 / JCM 13418 / NBRC 101707 / SANAE)</name>
    <dbReference type="NCBI Taxonomy" id="304371"/>
    <lineage>
        <taxon>Archaea</taxon>
        <taxon>Methanobacteriati</taxon>
        <taxon>Methanobacteriota</taxon>
        <taxon>Stenosarchaea group</taxon>
        <taxon>Methanomicrobia</taxon>
        <taxon>Methanocellales</taxon>
        <taxon>Methanocellaceae</taxon>
        <taxon>Methanocella</taxon>
    </lineage>
</organism>
<dbReference type="AlphaFoldDB" id="D1YXH3"/>
<dbReference type="GO" id="GO:0051782">
    <property type="term" value="P:negative regulation of cell division"/>
    <property type="evidence" value="ECO:0007669"/>
    <property type="project" value="TreeGrafter"/>
</dbReference>
<evidence type="ECO:0000313" key="5">
    <source>
        <dbReference type="Proteomes" id="UP000001882"/>
    </source>
</evidence>